<reference evidence="1" key="1">
    <citation type="journal article" date="2014" name="Front. Microbiol.">
        <title>High frequency of phylogenetically diverse reductive dehalogenase-homologous genes in deep subseafloor sedimentary metagenomes.</title>
        <authorList>
            <person name="Kawai M."/>
            <person name="Futagami T."/>
            <person name="Toyoda A."/>
            <person name="Takaki Y."/>
            <person name="Nishi S."/>
            <person name="Hori S."/>
            <person name="Arai W."/>
            <person name="Tsubouchi T."/>
            <person name="Morono Y."/>
            <person name="Uchiyama I."/>
            <person name="Ito T."/>
            <person name="Fujiyama A."/>
            <person name="Inagaki F."/>
            <person name="Takami H."/>
        </authorList>
    </citation>
    <scope>NUCLEOTIDE SEQUENCE</scope>
    <source>
        <strain evidence="1">Expedition CK06-06</strain>
    </source>
</reference>
<sequence>LIIYFTGVWFQWHWWKPRDFKIEERLLNLRHSIKERELDNYSNNYSEYSSMMNKIINY</sequence>
<proteinExistence type="predicted"/>
<organism evidence="1">
    <name type="scientific">marine sediment metagenome</name>
    <dbReference type="NCBI Taxonomy" id="412755"/>
    <lineage>
        <taxon>unclassified sequences</taxon>
        <taxon>metagenomes</taxon>
        <taxon>ecological metagenomes</taxon>
    </lineage>
</organism>
<evidence type="ECO:0000313" key="1">
    <source>
        <dbReference type="EMBL" id="GAH03695.1"/>
    </source>
</evidence>
<accession>X1D5Y3</accession>
<feature type="non-terminal residue" evidence="1">
    <location>
        <position position="1"/>
    </location>
</feature>
<gene>
    <name evidence="1" type="ORF">S01H4_44067</name>
</gene>
<protein>
    <submittedName>
        <fullName evidence="1">Uncharacterized protein</fullName>
    </submittedName>
</protein>
<dbReference type="EMBL" id="BART01024387">
    <property type="protein sequence ID" value="GAH03695.1"/>
    <property type="molecule type" value="Genomic_DNA"/>
</dbReference>
<dbReference type="AlphaFoldDB" id="X1D5Y3"/>
<comment type="caution">
    <text evidence="1">The sequence shown here is derived from an EMBL/GenBank/DDBJ whole genome shotgun (WGS) entry which is preliminary data.</text>
</comment>
<name>X1D5Y3_9ZZZZ</name>